<dbReference type="PANTHER" id="PTHR39176">
    <property type="entry name" value="PERIPLASMIC PROTEIN-RELATED"/>
    <property type="match status" value="1"/>
</dbReference>
<proteinExistence type="predicted"/>
<dbReference type="Gene3D" id="1.20.1270.180">
    <property type="match status" value="1"/>
</dbReference>
<evidence type="ECO:0000259" key="1">
    <source>
        <dbReference type="Pfam" id="PF07007"/>
    </source>
</evidence>
<dbReference type="OrthoDB" id="8538052at2"/>
<dbReference type="EMBL" id="AP019831">
    <property type="protein sequence ID" value="BBM45012.1"/>
    <property type="molecule type" value="Genomic_DNA"/>
</dbReference>
<accession>A0A510K066</accession>
<dbReference type="PANTHER" id="PTHR39176:SF1">
    <property type="entry name" value="PERIPLASMIC PROTEIN"/>
    <property type="match status" value="1"/>
</dbReference>
<reference evidence="2 3" key="1">
    <citation type="submission" date="2019-07" db="EMBL/GenBank/DDBJ databases">
        <title>Complete Genome Sequence of Leptotrichia trevisanii Strain JMUB3870.</title>
        <authorList>
            <person name="Watanabe S."/>
            <person name="Cui L."/>
        </authorList>
    </citation>
    <scope>NUCLEOTIDE SEQUENCE [LARGE SCALE GENOMIC DNA]</scope>
    <source>
        <strain evidence="2 3">JMUB3870</strain>
    </source>
</reference>
<sequence>MKKLLLIIGMLLVGVVAFAGKYEDGLKERMKVAEEKLESKFEGTTADMLNASYELTDEWEKELNKVYDLILKKLPAKEQSKFKAEQSKWLNDRKVAIKKALADEEDGPKMAVFGAAGTGLSMTEERALELAKKYDKLLSK</sequence>
<feature type="domain" description="Lysozyme inhibitor LprI-like N-terminal" evidence="1">
    <location>
        <begin position="42"/>
        <end position="130"/>
    </location>
</feature>
<dbReference type="RefSeq" id="WP_026749093.1">
    <property type="nucleotide sequence ID" value="NZ_AP019831.1"/>
</dbReference>
<evidence type="ECO:0000313" key="2">
    <source>
        <dbReference type="EMBL" id="BBM45012.1"/>
    </source>
</evidence>
<gene>
    <name evidence="2" type="ORF">JMUB3870_1130</name>
</gene>
<protein>
    <recommendedName>
        <fullName evidence="1">Lysozyme inhibitor LprI-like N-terminal domain-containing protein</fullName>
    </recommendedName>
</protein>
<dbReference type="Proteomes" id="UP000422644">
    <property type="component" value="Chromosome"/>
</dbReference>
<dbReference type="InterPro" id="IPR009739">
    <property type="entry name" value="LprI-like_N"/>
</dbReference>
<keyword evidence="3" id="KW-1185">Reference proteome</keyword>
<dbReference type="Pfam" id="PF07007">
    <property type="entry name" value="LprI"/>
    <property type="match status" value="1"/>
</dbReference>
<organism evidence="2 3">
    <name type="scientific">Leptotrichia trevisanii</name>
    <dbReference type="NCBI Taxonomy" id="109328"/>
    <lineage>
        <taxon>Bacteria</taxon>
        <taxon>Fusobacteriati</taxon>
        <taxon>Fusobacteriota</taxon>
        <taxon>Fusobacteriia</taxon>
        <taxon>Fusobacteriales</taxon>
        <taxon>Leptotrichiaceae</taxon>
        <taxon>Leptotrichia</taxon>
    </lineage>
</organism>
<dbReference type="AlphaFoldDB" id="A0A510K066"/>
<name>A0A510K066_9FUSO</name>
<evidence type="ECO:0000313" key="3">
    <source>
        <dbReference type="Proteomes" id="UP000422644"/>
    </source>
</evidence>